<evidence type="ECO:0000259" key="7">
    <source>
        <dbReference type="PROSITE" id="PS51666"/>
    </source>
</evidence>
<feature type="short sequence motif" description="Bipartite nuclear localization signal" evidence="4">
    <location>
        <begin position="225"/>
        <end position="232"/>
    </location>
</feature>
<evidence type="ECO:0000259" key="8">
    <source>
        <dbReference type="PROSITE" id="PS51667"/>
    </source>
</evidence>
<evidence type="ECO:0000256" key="1">
    <source>
        <dbReference type="ARBA" id="ARBA00004123"/>
    </source>
</evidence>
<dbReference type="Pfam" id="PF08880">
    <property type="entry name" value="QLQ"/>
    <property type="match status" value="1"/>
</dbReference>
<dbReference type="GO" id="GO:0099402">
    <property type="term" value="P:plant organ development"/>
    <property type="evidence" value="ECO:0007669"/>
    <property type="project" value="UniProtKB-ARBA"/>
</dbReference>
<feature type="region of interest" description="Disordered" evidence="6">
    <location>
        <begin position="219"/>
        <end position="249"/>
    </location>
</feature>
<evidence type="ECO:0000313" key="9">
    <source>
        <dbReference type="EMBL" id="PSS19698.1"/>
    </source>
</evidence>
<evidence type="ECO:0000256" key="3">
    <source>
        <dbReference type="ARBA" id="ARBA00023242"/>
    </source>
</evidence>
<keyword evidence="10" id="KW-1185">Reference proteome</keyword>
<dbReference type="SMART" id="SM00951">
    <property type="entry name" value="QLQ"/>
    <property type="match status" value="1"/>
</dbReference>
<dbReference type="GO" id="GO:0005634">
    <property type="term" value="C:nucleus"/>
    <property type="evidence" value="ECO:0007669"/>
    <property type="project" value="UniProtKB-SubCell"/>
</dbReference>
<comment type="function">
    <text evidence="5">Transcription activator.</text>
</comment>
<feature type="region of interest" description="Disordered" evidence="6">
    <location>
        <begin position="502"/>
        <end position="521"/>
    </location>
</feature>
<dbReference type="PANTHER" id="PTHR31602">
    <property type="entry name" value="GROWTH-REGULATING FACTOR 5"/>
    <property type="match status" value="1"/>
</dbReference>
<proteinExistence type="inferred from homology"/>
<reference evidence="9 10" key="1">
    <citation type="submission" date="2017-07" db="EMBL/GenBank/DDBJ databases">
        <title>An improved, manually edited Actinidia chinensis var. chinensis (kiwifruit) genome highlights the challenges associated with draft genomes and gene prediction in plants.</title>
        <authorList>
            <person name="Pilkington S."/>
            <person name="Crowhurst R."/>
            <person name="Hilario E."/>
            <person name="Nardozza S."/>
            <person name="Fraser L."/>
            <person name="Peng Y."/>
            <person name="Gunaseelan K."/>
            <person name="Simpson R."/>
            <person name="Tahir J."/>
            <person name="Deroles S."/>
            <person name="Templeton K."/>
            <person name="Luo Z."/>
            <person name="Davy M."/>
            <person name="Cheng C."/>
            <person name="Mcneilage M."/>
            <person name="Scaglione D."/>
            <person name="Liu Y."/>
            <person name="Zhang Q."/>
            <person name="Datson P."/>
            <person name="De Silva N."/>
            <person name="Gardiner S."/>
            <person name="Bassett H."/>
            <person name="Chagne D."/>
            <person name="Mccallum J."/>
            <person name="Dzierzon H."/>
            <person name="Deng C."/>
            <person name="Wang Y.-Y."/>
            <person name="Barron N."/>
            <person name="Manako K."/>
            <person name="Bowen J."/>
            <person name="Foster T."/>
            <person name="Erridge Z."/>
            <person name="Tiffin H."/>
            <person name="Waite C."/>
            <person name="Davies K."/>
            <person name="Grierson E."/>
            <person name="Laing W."/>
            <person name="Kirk R."/>
            <person name="Chen X."/>
            <person name="Wood M."/>
            <person name="Montefiori M."/>
            <person name="Brummell D."/>
            <person name="Schwinn K."/>
            <person name="Catanach A."/>
            <person name="Fullerton C."/>
            <person name="Li D."/>
            <person name="Meiyalaghan S."/>
            <person name="Nieuwenhuizen N."/>
            <person name="Read N."/>
            <person name="Prakash R."/>
            <person name="Hunter D."/>
            <person name="Zhang H."/>
            <person name="Mckenzie M."/>
            <person name="Knabel M."/>
            <person name="Harris A."/>
            <person name="Allan A."/>
            <person name="Chen A."/>
            <person name="Janssen B."/>
            <person name="Plunkett B."/>
            <person name="Dwamena C."/>
            <person name="Voogd C."/>
            <person name="Leif D."/>
            <person name="Lafferty D."/>
            <person name="Souleyre E."/>
            <person name="Varkonyi-Gasic E."/>
            <person name="Gambi F."/>
            <person name="Hanley J."/>
            <person name="Yao J.-L."/>
            <person name="Cheung J."/>
            <person name="David K."/>
            <person name="Warren B."/>
            <person name="Marsh K."/>
            <person name="Snowden K."/>
            <person name="Lin-Wang K."/>
            <person name="Brian L."/>
            <person name="Martinez-Sanchez M."/>
            <person name="Wang M."/>
            <person name="Ileperuma N."/>
            <person name="Macnee N."/>
            <person name="Campin R."/>
            <person name="Mcatee P."/>
            <person name="Drummond R."/>
            <person name="Espley R."/>
            <person name="Ireland H."/>
            <person name="Wu R."/>
            <person name="Atkinson R."/>
            <person name="Karunairetnam S."/>
            <person name="Bulley S."/>
            <person name="Chunkath S."/>
            <person name="Hanley Z."/>
            <person name="Storey R."/>
            <person name="Thrimawithana A."/>
            <person name="Thomson S."/>
            <person name="David C."/>
            <person name="Testolin R."/>
        </authorList>
    </citation>
    <scope>NUCLEOTIDE SEQUENCE [LARGE SCALE GENOMIC DNA]</scope>
    <source>
        <strain evidence="10">cv. Red5</strain>
        <tissue evidence="9">Young leaf</tissue>
    </source>
</reference>
<dbReference type="Gramene" id="PSS19698">
    <property type="protein sequence ID" value="PSS19698"/>
    <property type="gene ID" value="CEY00_Acc11727"/>
</dbReference>
<comment type="subcellular location">
    <subcellularLocation>
        <location evidence="1 4 5">Nucleus</location>
    </subcellularLocation>
</comment>
<dbReference type="AlphaFoldDB" id="A0A2R6R3B5"/>
<comment type="caution">
    <text evidence="9">The sequence shown here is derived from an EMBL/GenBank/DDBJ whole genome shotgun (WGS) entry which is preliminary data.</text>
</comment>
<gene>
    <name evidence="9" type="ORF">CEY00_Acc11727</name>
</gene>
<protein>
    <recommendedName>
        <fullName evidence="5">Growth-regulating factor</fullName>
    </recommendedName>
</protein>
<feature type="domain" description="WRC" evidence="8">
    <location>
        <begin position="192"/>
        <end position="236"/>
    </location>
</feature>
<keyword evidence="5" id="KW-0010">Activator</keyword>
<dbReference type="GO" id="GO:0005524">
    <property type="term" value="F:ATP binding"/>
    <property type="evidence" value="ECO:0007669"/>
    <property type="project" value="UniProtKB-UniRule"/>
</dbReference>
<dbReference type="InParanoid" id="A0A2R6R3B5"/>
<dbReference type="OMA" id="WHSNSSA"/>
<reference evidence="10" key="2">
    <citation type="journal article" date="2018" name="BMC Genomics">
        <title>A manually annotated Actinidia chinensis var. chinensis (kiwifruit) genome highlights the challenges associated with draft genomes and gene prediction in plants.</title>
        <authorList>
            <person name="Pilkington S.M."/>
            <person name="Crowhurst R."/>
            <person name="Hilario E."/>
            <person name="Nardozza S."/>
            <person name="Fraser L."/>
            <person name="Peng Y."/>
            <person name="Gunaseelan K."/>
            <person name="Simpson R."/>
            <person name="Tahir J."/>
            <person name="Deroles S.C."/>
            <person name="Templeton K."/>
            <person name="Luo Z."/>
            <person name="Davy M."/>
            <person name="Cheng C."/>
            <person name="McNeilage M."/>
            <person name="Scaglione D."/>
            <person name="Liu Y."/>
            <person name="Zhang Q."/>
            <person name="Datson P."/>
            <person name="De Silva N."/>
            <person name="Gardiner S.E."/>
            <person name="Bassett H."/>
            <person name="Chagne D."/>
            <person name="McCallum J."/>
            <person name="Dzierzon H."/>
            <person name="Deng C."/>
            <person name="Wang Y.Y."/>
            <person name="Barron L."/>
            <person name="Manako K."/>
            <person name="Bowen J."/>
            <person name="Foster T.M."/>
            <person name="Erridge Z.A."/>
            <person name="Tiffin H."/>
            <person name="Waite C.N."/>
            <person name="Davies K.M."/>
            <person name="Grierson E.P."/>
            <person name="Laing W.A."/>
            <person name="Kirk R."/>
            <person name="Chen X."/>
            <person name="Wood M."/>
            <person name="Montefiori M."/>
            <person name="Brummell D.A."/>
            <person name="Schwinn K.E."/>
            <person name="Catanach A."/>
            <person name="Fullerton C."/>
            <person name="Li D."/>
            <person name="Meiyalaghan S."/>
            <person name="Nieuwenhuizen N."/>
            <person name="Read N."/>
            <person name="Prakash R."/>
            <person name="Hunter D."/>
            <person name="Zhang H."/>
            <person name="McKenzie M."/>
            <person name="Knabel M."/>
            <person name="Harris A."/>
            <person name="Allan A.C."/>
            <person name="Gleave A."/>
            <person name="Chen A."/>
            <person name="Janssen B.J."/>
            <person name="Plunkett B."/>
            <person name="Ampomah-Dwamena C."/>
            <person name="Voogd C."/>
            <person name="Leif D."/>
            <person name="Lafferty D."/>
            <person name="Souleyre E.J.F."/>
            <person name="Varkonyi-Gasic E."/>
            <person name="Gambi F."/>
            <person name="Hanley J."/>
            <person name="Yao J.L."/>
            <person name="Cheung J."/>
            <person name="David K.M."/>
            <person name="Warren B."/>
            <person name="Marsh K."/>
            <person name="Snowden K.C."/>
            <person name="Lin-Wang K."/>
            <person name="Brian L."/>
            <person name="Martinez-Sanchez M."/>
            <person name="Wang M."/>
            <person name="Ileperuma N."/>
            <person name="Macnee N."/>
            <person name="Campin R."/>
            <person name="McAtee P."/>
            <person name="Drummond R.S.M."/>
            <person name="Espley R.V."/>
            <person name="Ireland H.S."/>
            <person name="Wu R."/>
            <person name="Atkinson R.G."/>
            <person name="Karunairetnam S."/>
            <person name="Bulley S."/>
            <person name="Chunkath S."/>
            <person name="Hanley Z."/>
            <person name="Storey R."/>
            <person name="Thrimawithana A.H."/>
            <person name="Thomson S."/>
            <person name="David C."/>
            <person name="Testolin R."/>
            <person name="Huang H."/>
            <person name="Hellens R.P."/>
            <person name="Schaffer R.J."/>
        </authorList>
    </citation>
    <scope>NUCLEOTIDE SEQUENCE [LARGE SCALE GENOMIC DNA]</scope>
    <source>
        <strain evidence="10">cv. Red5</strain>
    </source>
</reference>
<dbReference type="EMBL" id="NKQK01000010">
    <property type="protein sequence ID" value="PSS19698.1"/>
    <property type="molecule type" value="Genomic_DNA"/>
</dbReference>
<evidence type="ECO:0000256" key="2">
    <source>
        <dbReference type="ARBA" id="ARBA00008122"/>
    </source>
</evidence>
<dbReference type="OrthoDB" id="1927209at2759"/>
<keyword evidence="3 4" id="KW-0539">Nucleus</keyword>
<dbReference type="InterPro" id="IPR014977">
    <property type="entry name" value="WRC_dom"/>
</dbReference>
<feature type="compositionally biased region" description="Low complexity" evidence="6">
    <location>
        <begin position="503"/>
        <end position="512"/>
    </location>
</feature>
<evidence type="ECO:0000313" key="10">
    <source>
        <dbReference type="Proteomes" id="UP000241394"/>
    </source>
</evidence>
<dbReference type="FunCoup" id="A0A2R6R3B5">
    <property type="interactions" value="1039"/>
</dbReference>
<evidence type="ECO:0000256" key="5">
    <source>
        <dbReference type="RuleBase" id="RU367127"/>
    </source>
</evidence>
<dbReference type="InterPro" id="IPR031137">
    <property type="entry name" value="GRF"/>
</dbReference>
<feature type="short sequence motif" description="Bipartite nuclear localization signal" evidence="4">
    <location>
        <begin position="197"/>
        <end position="207"/>
    </location>
</feature>
<name>A0A2R6R3B5_ACTCC</name>
<sequence length="543" mass="58257">MDLGMVGLDGLLSPSLSLDPEAKQNWYGSGFLKQERPKEEVSEDDLRASKVSKTCDFSANYKAMPLLRSSGSLFSEDQQMLSFSSPSSSQVMTLPLYQHPSSAYGKNTASGGYGYGGGGVKGPFTPSQWMELEHQALIYKYITANVPIPSNLLIPIRKALDSAGMYGFSGGPLGPTSLGWGAFRVGFSNSIDPQPGRCRRTDGKKWRCSRDAVADQKYCERHMNRGRHRSRKPVEGQTGHSVSGPNTAAATTTSKLMPMASAASASVVPSGNASNGLGLAHHSQFKNLQPSGTNPTPNRVFLNKENVGEGIQESQFSIPKHHNPYGLDSSRAEFGLVCSDSLLNPLRKASSLIACKNYGSYHAPNTTETESNRSLRQFMDDWPNTNQADRAHLSISIPVAPTSSTSSPALSPLRLSRELESTQMGLGVGSVVNEPNQKEANWIPISWENSMGGPLGEVLHRTNSGCGDYKNSSALNLMTKGWDVSPRLASSPTGVLQKMTFGSLSNSSAGSSPRTESHRTHEGASFFNDLLGSTLAKSSSLPA</sequence>
<feature type="domain" description="QLQ" evidence="7">
    <location>
        <begin position="123"/>
        <end position="158"/>
    </location>
</feature>
<keyword evidence="5" id="KW-0805">Transcription regulation</keyword>
<comment type="domain">
    <text evidence="5">The QLQ domain and WRC domain may be involved in protein-protein interaction and DNA-binding, respectively.</text>
</comment>
<feature type="compositionally biased region" description="Polar residues" evidence="6">
    <location>
        <begin position="238"/>
        <end position="249"/>
    </location>
</feature>
<dbReference type="GO" id="GO:0006355">
    <property type="term" value="P:regulation of DNA-templated transcription"/>
    <property type="evidence" value="ECO:0007669"/>
    <property type="project" value="InterPro"/>
</dbReference>
<comment type="similarity">
    <text evidence="2 5">Belongs to the GRF family.</text>
</comment>
<dbReference type="GO" id="GO:0006351">
    <property type="term" value="P:DNA-templated transcription"/>
    <property type="evidence" value="ECO:0007669"/>
    <property type="project" value="UniProtKB-UniRule"/>
</dbReference>
<organism evidence="9 10">
    <name type="scientific">Actinidia chinensis var. chinensis</name>
    <name type="common">Chinese soft-hair kiwi</name>
    <dbReference type="NCBI Taxonomy" id="1590841"/>
    <lineage>
        <taxon>Eukaryota</taxon>
        <taxon>Viridiplantae</taxon>
        <taxon>Streptophyta</taxon>
        <taxon>Embryophyta</taxon>
        <taxon>Tracheophyta</taxon>
        <taxon>Spermatophyta</taxon>
        <taxon>Magnoliopsida</taxon>
        <taxon>eudicotyledons</taxon>
        <taxon>Gunneridae</taxon>
        <taxon>Pentapetalae</taxon>
        <taxon>asterids</taxon>
        <taxon>Ericales</taxon>
        <taxon>Actinidiaceae</taxon>
        <taxon>Actinidia</taxon>
    </lineage>
</organism>
<evidence type="ECO:0000256" key="4">
    <source>
        <dbReference type="PROSITE-ProRule" id="PRU01002"/>
    </source>
</evidence>
<dbReference type="Proteomes" id="UP000241394">
    <property type="component" value="Chromosome LG10"/>
</dbReference>
<dbReference type="PROSITE" id="PS51666">
    <property type="entry name" value="QLQ"/>
    <property type="match status" value="1"/>
</dbReference>
<dbReference type="STRING" id="1590841.A0A2R6R3B5"/>
<evidence type="ECO:0000256" key="6">
    <source>
        <dbReference type="SAM" id="MobiDB-lite"/>
    </source>
</evidence>
<dbReference type="Pfam" id="PF08879">
    <property type="entry name" value="WRC"/>
    <property type="match status" value="1"/>
</dbReference>
<dbReference type="PROSITE" id="PS51667">
    <property type="entry name" value="WRC"/>
    <property type="match status" value="1"/>
</dbReference>
<dbReference type="InterPro" id="IPR014978">
    <property type="entry name" value="Gln-Leu-Gln_QLQ"/>
</dbReference>
<dbReference type="PANTHER" id="PTHR31602:SF111">
    <property type="entry name" value="GROWTH-REGULATING FACTOR"/>
    <property type="match status" value="1"/>
</dbReference>
<accession>A0A2R6R3B5</accession>
<keyword evidence="5" id="KW-0804">Transcription</keyword>